<dbReference type="Proteomes" id="UP001148125">
    <property type="component" value="Unassembled WGS sequence"/>
</dbReference>
<name>A0ABT5VAS2_9BACI</name>
<keyword evidence="2" id="KW-1185">Reference proteome</keyword>
<dbReference type="EMBL" id="JAOTPO010000001">
    <property type="protein sequence ID" value="MDE5412231.1"/>
    <property type="molecule type" value="Genomic_DNA"/>
</dbReference>
<evidence type="ECO:0000313" key="1">
    <source>
        <dbReference type="EMBL" id="MDE5412231.1"/>
    </source>
</evidence>
<accession>A0ABT5VAS2</accession>
<proteinExistence type="predicted"/>
<organism evidence="1 2">
    <name type="scientific">Alkalihalobacterium chitinilyticum</name>
    <dbReference type="NCBI Taxonomy" id="2980103"/>
    <lineage>
        <taxon>Bacteria</taxon>
        <taxon>Bacillati</taxon>
        <taxon>Bacillota</taxon>
        <taxon>Bacilli</taxon>
        <taxon>Bacillales</taxon>
        <taxon>Bacillaceae</taxon>
        <taxon>Alkalihalobacterium</taxon>
    </lineage>
</organism>
<evidence type="ECO:0000313" key="2">
    <source>
        <dbReference type="Proteomes" id="UP001148125"/>
    </source>
</evidence>
<reference evidence="1" key="1">
    <citation type="submission" date="2024-05" db="EMBL/GenBank/DDBJ databases">
        <title>Alkalihalobacillus sp. strain MEB203 novel alkaliphilic bacterium from Lonar Lake, India.</title>
        <authorList>
            <person name="Joshi A."/>
            <person name="Thite S."/>
            <person name="Mengade P."/>
        </authorList>
    </citation>
    <scope>NUCLEOTIDE SEQUENCE</scope>
    <source>
        <strain evidence="1">MEB 203</strain>
    </source>
</reference>
<protein>
    <submittedName>
        <fullName evidence="1">Uncharacterized protein</fullName>
    </submittedName>
</protein>
<comment type="caution">
    <text evidence="1">The sequence shown here is derived from an EMBL/GenBank/DDBJ whole genome shotgun (WGS) entry which is preliminary data.</text>
</comment>
<gene>
    <name evidence="1" type="ORF">N7Z68_02370</name>
</gene>
<sequence length="155" mass="17820">MKPRTNFILLFTFLFGAFVGVVLDKDWLNDQQLLYFNQLQTENSLLKAERNEWLSFVAEEIGSIPLYIASEDETYSSLAFLLEEIGAEVKLIEKGVEPILEEEGILISLGNELYHDFEGPHMALEAIPIHEIDVQNFYLTLLRLKGEIYTHEHSS</sequence>
<dbReference type="RefSeq" id="WP_275116850.1">
    <property type="nucleotide sequence ID" value="NZ_JAOTPO010000001.1"/>
</dbReference>